<feature type="compositionally biased region" description="Low complexity" evidence="4">
    <location>
        <begin position="32"/>
        <end position="60"/>
    </location>
</feature>
<comment type="similarity">
    <text evidence="1">Belongs to the peptidase S33 family.</text>
</comment>
<feature type="chain" id="PRO_5040830191" evidence="5">
    <location>
        <begin position="23"/>
        <end position="545"/>
    </location>
</feature>
<feature type="domain" description="AB hydrolase-1" evidence="6">
    <location>
        <begin position="132"/>
        <end position="518"/>
    </location>
</feature>
<dbReference type="InterPro" id="IPR000073">
    <property type="entry name" value="AB_hydrolase_1"/>
</dbReference>
<dbReference type="EMBL" id="JANRHA010000001">
    <property type="protein sequence ID" value="MDG3013362.1"/>
    <property type="molecule type" value="Genomic_DNA"/>
</dbReference>
<dbReference type="Proteomes" id="UP001152755">
    <property type="component" value="Unassembled WGS sequence"/>
</dbReference>
<protein>
    <submittedName>
        <fullName evidence="7">Alpha/beta hydrolase</fullName>
    </submittedName>
</protein>
<keyword evidence="8" id="KW-1185">Reference proteome</keyword>
<dbReference type="RefSeq" id="WP_277834353.1">
    <property type="nucleotide sequence ID" value="NZ_JAAIVF010000006.1"/>
</dbReference>
<keyword evidence="3 7" id="KW-0378">Hydrolase</keyword>
<evidence type="ECO:0000259" key="6">
    <source>
        <dbReference type="Pfam" id="PF00561"/>
    </source>
</evidence>
<organism evidence="7 8">
    <name type="scientific">Speluncibacter jeojiensis</name>
    <dbReference type="NCBI Taxonomy" id="2710754"/>
    <lineage>
        <taxon>Bacteria</taxon>
        <taxon>Bacillati</taxon>
        <taxon>Actinomycetota</taxon>
        <taxon>Actinomycetes</taxon>
        <taxon>Mycobacteriales</taxon>
        <taxon>Speluncibacteraceae</taxon>
        <taxon>Speluncibacter</taxon>
    </lineage>
</organism>
<dbReference type="GO" id="GO:0016787">
    <property type="term" value="F:hydrolase activity"/>
    <property type="evidence" value="ECO:0007669"/>
    <property type="project" value="UniProtKB-KW"/>
</dbReference>
<evidence type="ECO:0000256" key="2">
    <source>
        <dbReference type="ARBA" id="ARBA00022729"/>
    </source>
</evidence>
<comment type="caution">
    <text evidence="7">The sequence shown here is derived from an EMBL/GenBank/DDBJ whole genome shotgun (WGS) entry which is preliminary data.</text>
</comment>
<reference evidence="7" key="1">
    <citation type="submission" date="2022-08" db="EMBL/GenBank/DDBJ databases">
        <title>Genome analysis of Corynebacteriales strain.</title>
        <authorList>
            <person name="Lee S.D."/>
        </authorList>
    </citation>
    <scope>NUCLEOTIDE SEQUENCE</scope>
    <source>
        <strain evidence="7">D3-21</strain>
    </source>
</reference>
<dbReference type="PANTHER" id="PTHR43248:SF29">
    <property type="entry name" value="TRIPEPTIDYL AMINOPEPTIDASE"/>
    <property type="match status" value="1"/>
</dbReference>
<sequence>MQRVRRYPIVLTALLIVGLVGAGCARQTDGQAEAGSSPAASTSAGKLPQSSAPAPSSAPAVPAGLERFYDQKLDWQPCSAFVTTGDSPDQFANPLLSCARVTVPIDYDKPDGPTAKVAIMKLAATGSKIGSLLVNPGGPGGSGLQLVAGSLGQTVSNAELGKRFDLVGFDPRGVGSSTPAVHCLTDAEADHQRTLPDVDMSPAGIAKIEKERKTYAARCTKRSGDELLAHVGTREVAKDMDVIRAVLGDPKLNYLGFSYGTRLGTVYAEQFPTHVRAMVLDGALDPAQDPVQEQIAQGAGFQSAFDGFAADCAKASDCALGDDPAQANKKFRALVDPLIAHPARTTDPRGLSYADAITGVMQALYSPQLWPALRTGLDELAQDRGDTLLQLADLYEGRDDDGKYSNSTDAFNAIRCVDDPPQKDRAVAGKADMAYRKAAPFLDDGRGTGNAPLDLCAFWPVPNTLSPRQVNAPGLAPTVVVSTTHDPATPYQAGVDLAKALGGSLITFEGTQHTATLDGNSCVDDAVTKYLVDLTTPAAGLTCGR</sequence>
<evidence type="ECO:0000256" key="3">
    <source>
        <dbReference type="ARBA" id="ARBA00022801"/>
    </source>
</evidence>
<dbReference type="SUPFAM" id="SSF53474">
    <property type="entry name" value="alpha/beta-Hydrolases"/>
    <property type="match status" value="1"/>
</dbReference>
<dbReference type="InterPro" id="IPR029058">
    <property type="entry name" value="AB_hydrolase_fold"/>
</dbReference>
<feature type="region of interest" description="Disordered" evidence="4">
    <location>
        <begin position="29"/>
        <end position="60"/>
    </location>
</feature>
<dbReference type="InterPro" id="IPR051601">
    <property type="entry name" value="Serine_prot/Carboxylest_S33"/>
</dbReference>
<dbReference type="PROSITE" id="PS51257">
    <property type="entry name" value="PROKAR_LIPOPROTEIN"/>
    <property type="match status" value="1"/>
</dbReference>
<evidence type="ECO:0000256" key="4">
    <source>
        <dbReference type="SAM" id="MobiDB-lite"/>
    </source>
</evidence>
<evidence type="ECO:0000313" key="8">
    <source>
        <dbReference type="Proteomes" id="UP001152755"/>
    </source>
</evidence>
<dbReference type="Gene3D" id="3.40.50.1820">
    <property type="entry name" value="alpha/beta hydrolase"/>
    <property type="match status" value="1"/>
</dbReference>
<dbReference type="AlphaFoldDB" id="A0A9X4LZH5"/>
<evidence type="ECO:0000256" key="5">
    <source>
        <dbReference type="SAM" id="SignalP"/>
    </source>
</evidence>
<gene>
    <name evidence="7" type="ORF">NVS88_02200</name>
</gene>
<evidence type="ECO:0000313" key="7">
    <source>
        <dbReference type="EMBL" id="MDG3013362.1"/>
    </source>
</evidence>
<name>A0A9X4LZH5_9ACTN</name>
<feature type="signal peptide" evidence="5">
    <location>
        <begin position="1"/>
        <end position="22"/>
    </location>
</feature>
<keyword evidence="2 5" id="KW-0732">Signal</keyword>
<accession>A0A9X4LZH5</accession>
<evidence type="ECO:0000256" key="1">
    <source>
        <dbReference type="ARBA" id="ARBA00010088"/>
    </source>
</evidence>
<dbReference type="Pfam" id="PF00561">
    <property type="entry name" value="Abhydrolase_1"/>
    <property type="match status" value="1"/>
</dbReference>
<dbReference type="PANTHER" id="PTHR43248">
    <property type="entry name" value="2-SUCCINYL-6-HYDROXY-2,4-CYCLOHEXADIENE-1-CARBOXYLATE SYNTHASE"/>
    <property type="match status" value="1"/>
</dbReference>
<proteinExistence type="inferred from homology"/>